<keyword evidence="8" id="KW-0067">ATP-binding</keyword>
<dbReference type="GO" id="GO:0005886">
    <property type="term" value="C:plasma membrane"/>
    <property type="evidence" value="ECO:0007669"/>
    <property type="project" value="TreeGrafter"/>
</dbReference>
<evidence type="ECO:0000256" key="12">
    <source>
        <dbReference type="SAM" id="Phobius"/>
    </source>
</evidence>
<gene>
    <name evidence="16" type="ORF">GBG18_10135</name>
    <name evidence="15" type="ORF">GBG19_11485</name>
</gene>
<dbReference type="Pfam" id="PF02518">
    <property type="entry name" value="HATPase_c"/>
    <property type="match status" value="1"/>
</dbReference>
<dbReference type="RefSeq" id="WP_152190771.1">
    <property type="nucleotide sequence ID" value="NZ_WFKJ01000030.1"/>
</dbReference>
<evidence type="ECO:0000256" key="3">
    <source>
        <dbReference type="ARBA" id="ARBA00012438"/>
    </source>
</evidence>
<keyword evidence="7" id="KW-0418">Kinase</keyword>
<dbReference type="PANTHER" id="PTHR43047:SF72">
    <property type="entry name" value="OSMOSENSING HISTIDINE PROTEIN KINASE SLN1"/>
    <property type="match status" value="1"/>
</dbReference>
<dbReference type="AlphaFoldDB" id="A0A6L4WS38"/>
<evidence type="ECO:0000256" key="10">
    <source>
        <dbReference type="ARBA" id="ARBA00064003"/>
    </source>
</evidence>
<dbReference type="FunFam" id="3.30.565.10:FF:000010">
    <property type="entry name" value="Sensor histidine kinase RcsC"/>
    <property type="match status" value="1"/>
</dbReference>
<dbReference type="PANTHER" id="PTHR43047">
    <property type="entry name" value="TWO-COMPONENT HISTIDINE PROTEIN KINASE"/>
    <property type="match status" value="1"/>
</dbReference>
<dbReference type="SMART" id="SM00388">
    <property type="entry name" value="HisKA"/>
    <property type="match status" value="1"/>
</dbReference>
<evidence type="ECO:0000256" key="2">
    <source>
        <dbReference type="ARBA" id="ARBA00004370"/>
    </source>
</evidence>
<dbReference type="Pfam" id="PF00672">
    <property type="entry name" value="HAMP"/>
    <property type="match status" value="1"/>
</dbReference>
<sequence>RTIFQSFQEEQNLRLQDTIDTTNKYGEKIVYLGIILGVLSLALIIIITMFLSFSTKNSLKELLDSVKNIARGNPDFTKRIKKSSDDELGELVSEFNSFTKKLQGDYEELALAKADAETANKIKSEFVANISHEIRTPLNAIIGFSELLNKTEVTLKQKSYLESIKTGGDTLFAIISDILDISKIEAGKLEIQYEEVSLNLILKDIEKIFLQKLKDKELDLKIDFDSNIPLNIFIDDIRLRQILLNILGNAIKFTNKGSIKINLLSSNFKNNRFDLQIDIEDTGIGIPKEQQSKIFESFVQKDGQSNRQYGGTGLGLSIYLKLIKMMNGNIKVKSEEGIGSTFSIILKDLEIVDSQKVIENIKKDEVFLKKPTIYIDEKIKDIFNKNFEESIQRSWKKASQGCSVEDIQEFLRNLNIFAREYEQIILLDFVKSMNIAIENFDIKTLESQILEFSKFLNEIEKETNDE</sequence>
<evidence type="ECO:0000256" key="9">
    <source>
        <dbReference type="ARBA" id="ARBA00023012"/>
    </source>
</evidence>
<dbReference type="InterPro" id="IPR003660">
    <property type="entry name" value="HAMP_dom"/>
</dbReference>
<dbReference type="InterPro" id="IPR003661">
    <property type="entry name" value="HisK_dim/P_dom"/>
</dbReference>
<evidence type="ECO:0000313" key="15">
    <source>
        <dbReference type="EMBL" id="KAB7886854.1"/>
    </source>
</evidence>
<feature type="non-terminal residue" evidence="15">
    <location>
        <position position="1"/>
    </location>
</feature>
<reference evidence="17 18" key="1">
    <citation type="submission" date="2019-10" db="EMBL/GenBank/DDBJ databases">
        <title>Poseidonibacter ostreae sp. nov., isolated from the gut of the Ostrea denselamellosa.</title>
        <authorList>
            <person name="Choi A."/>
        </authorList>
    </citation>
    <scope>NUCLEOTIDE SEQUENCE [LARGE SCALE GENOMIC DNA]</scope>
    <source>
        <strain evidence="15 18">SJOD-M-33</strain>
        <strain evidence="16 17">SJOD-M-5</strain>
    </source>
</reference>
<keyword evidence="4" id="KW-0597">Phosphoprotein</keyword>
<keyword evidence="17" id="KW-1185">Reference proteome</keyword>
<dbReference type="Gene3D" id="3.30.565.10">
    <property type="entry name" value="Histidine kinase-like ATPase, C-terminal domain"/>
    <property type="match status" value="1"/>
</dbReference>
<dbReference type="Pfam" id="PF00512">
    <property type="entry name" value="HisKA"/>
    <property type="match status" value="1"/>
</dbReference>
<dbReference type="PRINTS" id="PR00344">
    <property type="entry name" value="BCTRLSENSOR"/>
</dbReference>
<dbReference type="FunFam" id="1.10.287.130:FF:000002">
    <property type="entry name" value="Two-component osmosensing histidine kinase"/>
    <property type="match status" value="1"/>
</dbReference>
<dbReference type="SUPFAM" id="SSF47384">
    <property type="entry name" value="Homodimeric domain of signal transducing histidine kinase"/>
    <property type="match status" value="1"/>
</dbReference>
<evidence type="ECO:0000256" key="1">
    <source>
        <dbReference type="ARBA" id="ARBA00000085"/>
    </source>
</evidence>
<dbReference type="GO" id="GO:0009927">
    <property type="term" value="F:histidine phosphotransfer kinase activity"/>
    <property type="evidence" value="ECO:0007669"/>
    <property type="project" value="TreeGrafter"/>
</dbReference>
<dbReference type="Gene3D" id="6.10.340.10">
    <property type="match status" value="1"/>
</dbReference>
<dbReference type="CDD" id="cd16922">
    <property type="entry name" value="HATPase_EvgS-ArcB-TorS-like"/>
    <property type="match status" value="1"/>
</dbReference>
<dbReference type="SUPFAM" id="SSF55874">
    <property type="entry name" value="ATPase domain of HSP90 chaperone/DNA topoisomerase II/histidine kinase"/>
    <property type="match status" value="1"/>
</dbReference>
<dbReference type="InterPro" id="IPR036890">
    <property type="entry name" value="HATPase_C_sf"/>
</dbReference>
<accession>A0A6L4WS38</accession>
<proteinExistence type="predicted"/>
<dbReference type="InterPro" id="IPR005467">
    <property type="entry name" value="His_kinase_dom"/>
</dbReference>
<evidence type="ECO:0000256" key="6">
    <source>
        <dbReference type="ARBA" id="ARBA00022741"/>
    </source>
</evidence>
<dbReference type="EMBL" id="WFKJ01000030">
    <property type="protein sequence ID" value="KAB7889941.1"/>
    <property type="molecule type" value="Genomic_DNA"/>
</dbReference>
<dbReference type="CDD" id="cd00082">
    <property type="entry name" value="HisKA"/>
    <property type="match status" value="1"/>
</dbReference>
<protein>
    <recommendedName>
        <fullName evidence="11">Sensory/regulatory protein RpfC</fullName>
        <ecNumber evidence="3">2.7.13.3</ecNumber>
    </recommendedName>
</protein>
<dbReference type="EMBL" id="WFKK01000037">
    <property type="protein sequence ID" value="KAB7886854.1"/>
    <property type="molecule type" value="Genomic_DNA"/>
</dbReference>
<dbReference type="InterPro" id="IPR003594">
    <property type="entry name" value="HATPase_dom"/>
</dbReference>
<comment type="subcellular location">
    <subcellularLocation>
        <location evidence="2">Membrane</location>
    </subcellularLocation>
</comment>
<evidence type="ECO:0000256" key="4">
    <source>
        <dbReference type="ARBA" id="ARBA00022553"/>
    </source>
</evidence>
<dbReference type="InterPro" id="IPR036097">
    <property type="entry name" value="HisK_dim/P_sf"/>
</dbReference>
<comment type="subunit">
    <text evidence="10">At low DSF concentrations, interacts with RpfF.</text>
</comment>
<evidence type="ECO:0000256" key="7">
    <source>
        <dbReference type="ARBA" id="ARBA00022777"/>
    </source>
</evidence>
<dbReference type="SMART" id="SM00304">
    <property type="entry name" value="HAMP"/>
    <property type="match status" value="1"/>
</dbReference>
<dbReference type="PROSITE" id="PS50885">
    <property type="entry name" value="HAMP"/>
    <property type="match status" value="1"/>
</dbReference>
<keyword evidence="5" id="KW-0808">Transferase</keyword>
<evidence type="ECO:0000256" key="11">
    <source>
        <dbReference type="ARBA" id="ARBA00068150"/>
    </source>
</evidence>
<name>A0A6L4WS38_9BACT</name>
<dbReference type="PROSITE" id="PS50109">
    <property type="entry name" value="HIS_KIN"/>
    <property type="match status" value="1"/>
</dbReference>
<keyword evidence="12" id="KW-0812">Transmembrane</keyword>
<dbReference type="Proteomes" id="UP000472839">
    <property type="component" value="Unassembled WGS sequence"/>
</dbReference>
<comment type="catalytic activity">
    <reaction evidence="1">
        <text>ATP + protein L-histidine = ADP + protein N-phospho-L-histidine.</text>
        <dbReference type="EC" id="2.7.13.3"/>
    </reaction>
</comment>
<evidence type="ECO:0000259" key="14">
    <source>
        <dbReference type="PROSITE" id="PS50885"/>
    </source>
</evidence>
<evidence type="ECO:0000313" key="16">
    <source>
        <dbReference type="EMBL" id="KAB7889941.1"/>
    </source>
</evidence>
<dbReference type="Gene3D" id="1.10.287.130">
    <property type="match status" value="1"/>
</dbReference>
<keyword evidence="6" id="KW-0547">Nucleotide-binding</keyword>
<feature type="domain" description="Histidine kinase" evidence="13">
    <location>
        <begin position="129"/>
        <end position="350"/>
    </location>
</feature>
<dbReference type="CDD" id="cd06225">
    <property type="entry name" value="HAMP"/>
    <property type="match status" value="1"/>
</dbReference>
<evidence type="ECO:0000259" key="13">
    <source>
        <dbReference type="PROSITE" id="PS50109"/>
    </source>
</evidence>
<keyword evidence="9" id="KW-0902">Two-component regulatory system</keyword>
<evidence type="ECO:0000313" key="17">
    <source>
        <dbReference type="Proteomes" id="UP000461010"/>
    </source>
</evidence>
<comment type="caution">
    <text evidence="15">The sequence shown here is derived from an EMBL/GenBank/DDBJ whole genome shotgun (WGS) entry which is preliminary data.</text>
</comment>
<evidence type="ECO:0000313" key="18">
    <source>
        <dbReference type="Proteomes" id="UP000472839"/>
    </source>
</evidence>
<keyword evidence="12" id="KW-0472">Membrane</keyword>
<organism evidence="15 18">
    <name type="scientific">Poseidonibacter ostreae</name>
    <dbReference type="NCBI Taxonomy" id="2654171"/>
    <lineage>
        <taxon>Bacteria</taxon>
        <taxon>Pseudomonadati</taxon>
        <taxon>Campylobacterota</taxon>
        <taxon>Epsilonproteobacteria</taxon>
        <taxon>Campylobacterales</taxon>
        <taxon>Arcobacteraceae</taxon>
        <taxon>Poseidonibacter</taxon>
    </lineage>
</organism>
<dbReference type="InterPro" id="IPR004358">
    <property type="entry name" value="Sig_transdc_His_kin-like_C"/>
</dbReference>
<keyword evidence="12" id="KW-1133">Transmembrane helix</keyword>
<evidence type="ECO:0000256" key="5">
    <source>
        <dbReference type="ARBA" id="ARBA00022679"/>
    </source>
</evidence>
<feature type="domain" description="HAMP" evidence="14">
    <location>
        <begin position="59"/>
        <end position="107"/>
    </location>
</feature>
<evidence type="ECO:0000256" key="8">
    <source>
        <dbReference type="ARBA" id="ARBA00022840"/>
    </source>
</evidence>
<dbReference type="Proteomes" id="UP000461010">
    <property type="component" value="Unassembled WGS sequence"/>
</dbReference>
<dbReference type="GO" id="GO:0000155">
    <property type="term" value="F:phosphorelay sensor kinase activity"/>
    <property type="evidence" value="ECO:0007669"/>
    <property type="project" value="InterPro"/>
</dbReference>
<dbReference type="SMART" id="SM00387">
    <property type="entry name" value="HATPase_c"/>
    <property type="match status" value="1"/>
</dbReference>
<feature type="transmembrane region" description="Helical" evidence="12">
    <location>
        <begin position="29"/>
        <end position="53"/>
    </location>
</feature>
<dbReference type="GO" id="GO:0005524">
    <property type="term" value="F:ATP binding"/>
    <property type="evidence" value="ECO:0007669"/>
    <property type="project" value="UniProtKB-KW"/>
</dbReference>
<dbReference type="EC" id="2.7.13.3" evidence="3"/>